<dbReference type="InterPro" id="IPR038810">
    <property type="entry name" value="CNTLN"/>
</dbReference>
<reference evidence="3 4" key="1">
    <citation type="journal article" date="2018" name="Sci. Rep.">
        <title>Genomic signatures of local adaptation to the degree of environmental predictability in rotifers.</title>
        <authorList>
            <person name="Franch-Gras L."/>
            <person name="Hahn C."/>
            <person name="Garcia-Roger E.M."/>
            <person name="Carmona M.J."/>
            <person name="Serra M."/>
            <person name="Gomez A."/>
        </authorList>
    </citation>
    <scope>NUCLEOTIDE SEQUENCE [LARGE SCALE GENOMIC DNA]</scope>
    <source>
        <strain evidence="3">HYR1</strain>
    </source>
</reference>
<dbReference type="OrthoDB" id="10011458at2759"/>
<dbReference type="AlphaFoldDB" id="A0A3M7QVV4"/>
<dbReference type="PANTHER" id="PTHR18957:SF0">
    <property type="entry name" value="CENTLEIN"/>
    <property type="match status" value="1"/>
</dbReference>
<evidence type="ECO:0000313" key="3">
    <source>
        <dbReference type="EMBL" id="RNA15241.1"/>
    </source>
</evidence>
<dbReference type="EMBL" id="REGN01005005">
    <property type="protein sequence ID" value="RNA15241.1"/>
    <property type="molecule type" value="Genomic_DNA"/>
</dbReference>
<dbReference type="STRING" id="10195.A0A3M7QVV4"/>
<keyword evidence="1" id="KW-0175">Coiled coil</keyword>
<keyword evidence="4" id="KW-1185">Reference proteome</keyword>
<gene>
    <name evidence="3" type="ORF">BpHYR1_051075</name>
</gene>
<feature type="region of interest" description="Disordered" evidence="2">
    <location>
        <begin position="426"/>
        <end position="449"/>
    </location>
</feature>
<evidence type="ECO:0000256" key="2">
    <source>
        <dbReference type="SAM" id="MobiDB-lite"/>
    </source>
</evidence>
<protein>
    <submittedName>
        <fullName evidence="3">Centlein isoform X2</fullName>
    </submittedName>
</protein>
<sequence length="682" mass="80232">MNQVLADTTLNNYINEFSMTEASLNSTTASTSNASTSVCTITNIPFSEQAQPLTNKIKYLEEELANAKADKEFVWSLWKQLQSSNPNLTNAIGQVVQREKEKSETKDRKVLEILKIKDRKLEENEKTICSLNSDIGNLQSRIKNSEFELVARHEEIELLKKNVKTSEDKEQMYEQIIRLRDDKLEKLVKDNEQEKIYLLNKVSDLGQEIEAVRFECEKKSSELEVRSLELRTVSENYEKLLRELNHFKESIDQSLKLENDKLRSELKQKIESFEKLRLEFESLEAKMKSNLECMNQQDKLIRQLKQIQNDQQNTILSQKNTYEVLDSENLSVKKMYNDLLNKFESFVQQDKSAHLIAKCEKLEAKEKVSKDLVKTKNNEIEKLKMELDMLKEKLGYAESIVSELNRKCELLSDNVINCHEYKKSVDKNQKRSKSQNARPAAECTDQSETESTNKIKYYQNLCDLKEKELSTLKTAHQRRLERLMSLEKENELLKQQLDLDGEEEAESKTASKIKVKGYKRVDSQLVCKELAVLRNKNEELEKENFRLKENLDDYKFKIDEQNEKIEALKFELNLNLKDQEKNLSKKNEIYEKSLNERREKCFKLESELAALKELSKDLNSKCASLKTDREKYLSMSNKLTLENKRLHKKWFELRKKENKFKLFLSQQIRKYSNENKKNSNEE</sequence>
<dbReference type="Proteomes" id="UP000276133">
    <property type="component" value="Unassembled WGS sequence"/>
</dbReference>
<comment type="caution">
    <text evidence="3">The sequence shown here is derived from an EMBL/GenBank/DDBJ whole genome shotgun (WGS) entry which is preliminary data.</text>
</comment>
<organism evidence="3 4">
    <name type="scientific">Brachionus plicatilis</name>
    <name type="common">Marine rotifer</name>
    <name type="synonym">Brachionus muelleri</name>
    <dbReference type="NCBI Taxonomy" id="10195"/>
    <lineage>
        <taxon>Eukaryota</taxon>
        <taxon>Metazoa</taxon>
        <taxon>Spiralia</taxon>
        <taxon>Gnathifera</taxon>
        <taxon>Rotifera</taxon>
        <taxon>Eurotatoria</taxon>
        <taxon>Monogononta</taxon>
        <taxon>Pseudotrocha</taxon>
        <taxon>Ploima</taxon>
        <taxon>Brachionidae</taxon>
        <taxon>Brachionus</taxon>
    </lineage>
</organism>
<accession>A0A3M7QVV4</accession>
<proteinExistence type="predicted"/>
<dbReference type="GO" id="GO:0005813">
    <property type="term" value="C:centrosome"/>
    <property type="evidence" value="ECO:0007669"/>
    <property type="project" value="TreeGrafter"/>
</dbReference>
<evidence type="ECO:0000313" key="4">
    <source>
        <dbReference type="Proteomes" id="UP000276133"/>
    </source>
</evidence>
<dbReference type="PANTHER" id="PTHR18957">
    <property type="entry name" value="CENTLEIN"/>
    <property type="match status" value="1"/>
</dbReference>
<feature type="coiled-coil region" evidence="1">
    <location>
        <begin position="476"/>
        <end position="628"/>
    </location>
</feature>
<feature type="coiled-coil region" evidence="1">
    <location>
        <begin position="373"/>
        <end position="400"/>
    </location>
</feature>
<dbReference type="GO" id="GO:0010457">
    <property type="term" value="P:centriole-centriole cohesion"/>
    <property type="evidence" value="ECO:0007669"/>
    <property type="project" value="TreeGrafter"/>
</dbReference>
<feature type="coiled-coil region" evidence="1">
    <location>
        <begin position="230"/>
        <end position="286"/>
    </location>
</feature>
<name>A0A3M7QVV4_BRAPC</name>
<dbReference type="GO" id="GO:0005814">
    <property type="term" value="C:centriole"/>
    <property type="evidence" value="ECO:0007669"/>
    <property type="project" value="TreeGrafter"/>
</dbReference>
<evidence type="ECO:0000256" key="1">
    <source>
        <dbReference type="SAM" id="Coils"/>
    </source>
</evidence>